<feature type="region of interest" description="Disordered" evidence="1">
    <location>
        <begin position="53"/>
        <end position="87"/>
    </location>
</feature>
<evidence type="ECO:0000313" key="3">
    <source>
        <dbReference type="Proteomes" id="UP000825729"/>
    </source>
</evidence>
<proteinExistence type="predicted"/>
<accession>A0AAV7EIQ1</accession>
<gene>
    <name evidence="2" type="ORF">H6P81_014439</name>
</gene>
<dbReference type="EMBL" id="JAINDJ010000005">
    <property type="protein sequence ID" value="KAG9448311.1"/>
    <property type="molecule type" value="Genomic_DNA"/>
</dbReference>
<organism evidence="2 3">
    <name type="scientific">Aristolochia fimbriata</name>
    <name type="common">White veined hardy Dutchman's pipe vine</name>
    <dbReference type="NCBI Taxonomy" id="158543"/>
    <lineage>
        <taxon>Eukaryota</taxon>
        <taxon>Viridiplantae</taxon>
        <taxon>Streptophyta</taxon>
        <taxon>Embryophyta</taxon>
        <taxon>Tracheophyta</taxon>
        <taxon>Spermatophyta</taxon>
        <taxon>Magnoliopsida</taxon>
        <taxon>Magnoliidae</taxon>
        <taxon>Piperales</taxon>
        <taxon>Aristolochiaceae</taxon>
        <taxon>Aristolochia</taxon>
    </lineage>
</organism>
<sequence length="147" mass="15699">MRVHIKSAFMESMHWVRFLVRLSQNSPQKSQTTENLRAVLYLKSFPDILTNLNMAEGGPSPGGAGRDRRGASSTARSEGGEWDRGAVGYGGKAIFWTFPGSRDPLSLISPPPRARLVSPSGSVSVSDDGAAAPAPKSKVYGLFCCDG</sequence>
<name>A0AAV7EIQ1_ARIFI</name>
<keyword evidence="3" id="KW-1185">Reference proteome</keyword>
<evidence type="ECO:0000256" key="1">
    <source>
        <dbReference type="SAM" id="MobiDB-lite"/>
    </source>
</evidence>
<protein>
    <submittedName>
        <fullName evidence="2">Uncharacterized protein</fullName>
    </submittedName>
</protein>
<evidence type="ECO:0000313" key="2">
    <source>
        <dbReference type="EMBL" id="KAG9448311.1"/>
    </source>
</evidence>
<reference evidence="2 3" key="1">
    <citation type="submission" date="2021-07" db="EMBL/GenBank/DDBJ databases">
        <title>The Aristolochia fimbriata genome: insights into angiosperm evolution, floral development and chemical biosynthesis.</title>
        <authorList>
            <person name="Jiao Y."/>
        </authorList>
    </citation>
    <scope>NUCLEOTIDE SEQUENCE [LARGE SCALE GENOMIC DNA]</scope>
    <source>
        <strain evidence="2">IBCAS-2021</strain>
        <tissue evidence="2">Leaf</tissue>
    </source>
</reference>
<comment type="caution">
    <text evidence="2">The sequence shown here is derived from an EMBL/GenBank/DDBJ whole genome shotgun (WGS) entry which is preliminary data.</text>
</comment>
<dbReference type="AlphaFoldDB" id="A0AAV7EIQ1"/>
<dbReference type="Proteomes" id="UP000825729">
    <property type="component" value="Unassembled WGS sequence"/>
</dbReference>